<evidence type="ECO:0000256" key="2">
    <source>
        <dbReference type="ARBA" id="ARBA00005811"/>
    </source>
</evidence>
<keyword evidence="6 8" id="KW-0472">Membrane</keyword>
<organism evidence="9 10">
    <name type="scientific">Oceanisphaera pacifica</name>
    <dbReference type="NCBI Taxonomy" id="2818389"/>
    <lineage>
        <taxon>Bacteria</taxon>
        <taxon>Pseudomonadati</taxon>
        <taxon>Pseudomonadota</taxon>
        <taxon>Gammaproteobacteria</taxon>
        <taxon>Aeromonadales</taxon>
        <taxon>Aeromonadaceae</taxon>
        <taxon>Oceanisphaera</taxon>
    </lineage>
</organism>
<comment type="caution">
    <text evidence="9">The sequence shown here is derived from an EMBL/GenBank/DDBJ whole genome shotgun (WGS) entry which is preliminary data.</text>
</comment>
<comment type="subcellular location">
    <subcellularLocation>
        <location evidence="1">Cell membrane</location>
        <topology evidence="1">Single-pass membrane protein</topology>
    </subcellularLocation>
    <subcellularLocation>
        <location evidence="7">Cell membrane</location>
        <topology evidence="7">Single-pass type II membrane protein</topology>
    </subcellularLocation>
</comment>
<keyword evidence="5 8" id="KW-1133">Transmembrane helix</keyword>
<evidence type="ECO:0000256" key="3">
    <source>
        <dbReference type="ARBA" id="ARBA00022475"/>
    </source>
</evidence>
<gene>
    <name evidence="9" type="ORF">J3U76_04600</name>
</gene>
<proteinExistence type="inferred from homology"/>
<evidence type="ECO:0000256" key="5">
    <source>
        <dbReference type="ARBA" id="ARBA00022989"/>
    </source>
</evidence>
<dbReference type="Proteomes" id="UP000664882">
    <property type="component" value="Unassembled WGS sequence"/>
</dbReference>
<evidence type="ECO:0000256" key="6">
    <source>
        <dbReference type="ARBA" id="ARBA00023136"/>
    </source>
</evidence>
<reference evidence="9 10" key="1">
    <citation type="submission" date="2021-03" db="EMBL/GenBank/DDBJ databases">
        <title>Oceanisphaera sp. nov., isolated from the intestine.</title>
        <authorList>
            <person name="Zhao L.-H."/>
            <person name="Shi L.-F."/>
        </authorList>
    </citation>
    <scope>NUCLEOTIDE SEQUENCE [LARGE SCALE GENOMIC DNA]</scope>
    <source>
        <strain evidence="9 10">DM8</strain>
    </source>
</reference>
<dbReference type="RefSeq" id="WP_208004668.1">
    <property type="nucleotide sequence ID" value="NZ_JAGDFX010000004.1"/>
</dbReference>
<dbReference type="Pfam" id="PF02472">
    <property type="entry name" value="ExbD"/>
    <property type="match status" value="1"/>
</dbReference>
<keyword evidence="7" id="KW-0813">Transport</keyword>
<dbReference type="EMBL" id="JAGDFX010000004">
    <property type="protein sequence ID" value="MBO1518922.1"/>
    <property type="molecule type" value="Genomic_DNA"/>
</dbReference>
<evidence type="ECO:0000256" key="4">
    <source>
        <dbReference type="ARBA" id="ARBA00022692"/>
    </source>
</evidence>
<dbReference type="PANTHER" id="PTHR30558">
    <property type="entry name" value="EXBD MEMBRANE COMPONENT OF PMF-DRIVEN MACROMOLECULE IMPORT SYSTEM"/>
    <property type="match status" value="1"/>
</dbReference>
<evidence type="ECO:0000313" key="10">
    <source>
        <dbReference type="Proteomes" id="UP000664882"/>
    </source>
</evidence>
<protein>
    <submittedName>
        <fullName evidence="9">Biopolymer transporter ExbD</fullName>
    </submittedName>
</protein>
<accession>A0ABS3NEK1</accession>
<keyword evidence="4 7" id="KW-0812">Transmembrane</keyword>
<sequence>MIGRPDSSNGGWRSLTPDITPLLDIIFIVLVFLLLTANIPLQSLEVDLPDTDSQALTSVQDSESMTINMLADTPAWALDGEQYDNWDQFKVILESQISQLKDTDLVLASDKDVTVDSMLKLLAFLQEHQIAATQILMEDSQ</sequence>
<evidence type="ECO:0000313" key="9">
    <source>
        <dbReference type="EMBL" id="MBO1518922.1"/>
    </source>
</evidence>
<evidence type="ECO:0000256" key="7">
    <source>
        <dbReference type="RuleBase" id="RU003879"/>
    </source>
</evidence>
<keyword evidence="3" id="KW-1003">Cell membrane</keyword>
<keyword evidence="7" id="KW-0653">Protein transport</keyword>
<evidence type="ECO:0000256" key="1">
    <source>
        <dbReference type="ARBA" id="ARBA00004162"/>
    </source>
</evidence>
<comment type="similarity">
    <text evidence="2 7">Belongs to the ExbD/TolR family.</text>
</comment>
<dbReference type="InterPro" id="IPR003400">
    <property type="entry name" value="ExbD"/>
</dbReference>
<dbReference type="PANTHER" id="PTHR30558:SF15">
    <property type="entry name" value="BIOPOLYMER TRANSPORT PROTEIN EXBD1"/>
    <property type="match status" value="1"/>
</dbReference>
<name>A0ABS3NEK1_9GAMM</name>
<keyword evidence="10" id="KW-1185">Reference proteome</keyword>
<evidence type="ECO:0000256" key="8">
    <source>
        <dbReference type="SAM" id="Phobius"/>
    </source>
</evidence>
<feature type="transmembrane region" description="Helical" evidence="8">
    <location>
        <begin position="21"/>
        <end position="41"/>
    </location>
</feature>